<dbReference type="SUPFAM" id="SSF54637">
    <property type="entry name" value="Thioesterase/thiol ester dehydrase-isomerase"/>
    <property type="match status" value="2"/>
</dbReference>
<dbReference type="Proteomes" id="UP001596266">
    <property type="component" value="Unassembled WGS sequence"/>
</dbReference>
<dbReference type="RefSeq" id="WP_343885345.1">
    <property type="nucleotide sequence ID" value="NZ_BAAAKI010000004.1"/>
</dbReference>
<dbReference type="EC" id="3.1.2.-" evidence="1"/>
<dbReference type="InterPro" id="IPR050563">
    <property type="entry name" value="4-hydroxybenzoyl-CoA_TE"/>
</dbReference>
<dbReference type="Pfam" id="PF13279">
    <property type="entry name" value="4HBT_2"/>
    <property type="match status" value="2"/>
</dbReference>
<dbReference type="PANTHER" id="PTHR31793:SF24">
    <property type="entry name" value="LONG-CHAIN ACYL-COA THIOESTERASE FADM"/>
    <property type="match status" value="1"/>
</dbReference>
<sequence>MVAAQATMSRVTADHFATDVAPRWGDLDAQGHVNNSLVADYLQEARADFLMNGPNRHLLGGGVVVVAHQLEYLRPVEFTGAPVRVELWPVKVGAARFELAYRATHEGHDVFRARTVLCPFDFERQHPRRLTADERTHFTSLLDDDLELRKLPLVHLGGRGHEFGFRVRWSDLDSYGHVNNVCFYDYLQEARIALTTQADPSMARQGSIVDAPEPMGPRRMWLVARQDVDYLAQMEHRAEGYVVRTGVAALGNSSVTLAAEVVDPLHDQPHGGRVHARGRTVLVCADESGRPVPLAGASRAALEALLVRSPNLSRGPSGLLA</sequence>
<name>A0ABW1WYH3_9ACTN</name>
<keyword evidence="2" id="KW-1185">Reference proteome</keyword>
<gene>
    <name evidence="1" type="ORF">ACFP57_03395</name>
</gene>
<dbReference type="InterPro" id="IPR029069">
    <property type="entry name" value="HotDog_dom_sf"/>
</dbReference>
<proteinExistence type="predicted"/>
<reference evidence="2" key="1">
    <citation type="journal article" date="2019" name="Int. J. Syst. Evol. Microbiol.">
        <title>The Global Catalogue of Microorganisms (GCM) 10K type strain sequencing project: providing services to taxonomists for standard genome sequencing and annotation.</title>
        <authorList>
            <consortium name="The Broad Institute Genomics Platform"/>
            <consortium name="The Broad Institute Genome Sequencing Center for Infectious Disease"/>
            <person name="Wu L."/>
            <person name="Ma J."/>
        </authorList>
    </citation>
    <scope>NUCLEOTIDE SEQUENCE [LARGE SCALE GENOMIC DNA]</scope>
    <source>
        <strain evidence="2">CGMCC 1.15277</strain>
    </source>
</reference>
<dbReference type="Gene3D" id="3.10.129.10">
    <property type="entry name" value="Hotdog Thioesterase"/>
    <property type="match status" value="2"/>
</dbReference>
<dbReference type="EMBL" id="JBHSUA010000009">
    <property type="protein sequence ID" value="MFC6396037.1"/>
    <property type="molecule type" value="Genomic_DNA"/>
</dbReference>
<dbReference type="CDD" id="cd00586">
    <property type="entry name" value="4HBT"/>
    <property type="match status" value="2"/>
</dbReference>
<evidence type="ECO:0000313" key="1">
    <source>
        <dbReference type="EMBL" id="MFC6396037.1"/>
    </source>
</evidence>
<dbReference type="PANTHER" id="PTHR31793">
    <property type="entry name" value="4-HYDROXYBENZOYL-COA THIOESTERASE FAMILY MEMBER"/>
    <property type="match status" value="1"/>
</dbReference>
<accession>A0ABW1WYH3</accession>
<evidence type="ECO:0000313" key="2">
    <source>
        <dbReference type="Proteomes" id="UP001596266"/>
    </source>
</evidence>
<protein>
    <submittedName>
        <fullName evidence="1">Acyl-CoA thioesterase</fullName>
        <ecNumber evidence="1">3.1.2.-</ecNumber>
    </submittedName>
</protein>
<comment type="caution">
    <text evidence="1">The sequence shown here is derived from an EMBL/GenBank/DDBJ whole genome shotgun (WGS) entry which is preliminary data.</text>
</comment>
<keyword evidence="1" id="KW-0378">Hydrolase</keyword>
<organism evidence="1 2">
    <name type="scientific">Luteococcus sanguinis</name>
    <dbReference type="NCBI Taxonomy" id="174038"/>
    <lineage>
        <taxon>Bacteria</taxon>
        <taxon>Bacillati</taxon>
        <taxon>Actinomycetota</taxon>
        <taxon>Actinomycetes</taxon>
        <taxon>Propionibacteriales</taxon>
        <taxon>Propionibacteriaceae</taxon>
        <taxon>Luteococcus</taxon>
    </lineage>
</organism>
<dbReference type="GO" id="GO:0016787">
    <property type="term" value="F:hydrolase activity"/>
    <property type="evidence" value="ECO:0007669"/>
    <property type="project" value="UniProtKB-KW"/>
</dbReference>